<gene>
    <name evidence="1" type="ORF">DFP76_1077</name>
</gene>
<accession>A0A366CX67</accession>
<evidence type="ECO:0000313" key="2">
    <source>
        <dbReference type="Proteomes" id="UP000252086"/>
    </source>
</evidence>
<dbReference type="OrthoDB" id="1904255at2"/>
<name>A0A366CX67_9GAMM</name>
<dbReference type="RefSeq" id="WP_113875067.1">
    <property type="nucleotide sequence ID" value="NZ_QNRF01000007.1"/>
</dbReference>
<dbReference type="EMBL" id="QNRF01000007">
    <property type="protein sequence ID" value="RBO81864.1"/>
    <property type="molecule type" value="Genomic_DNA"/>
</dbReference>
<organism evidence="1 2">
    <name type="scientific">Marinomonas aquiplantarum</name>
    <dbReference type="NCBI Taxonomy" id="491951"/>
    <lineage>
        <taxon>Bacteria</taxon>
        <taxon>Pseudomonadati</taxon>
        <taxon>Pseudomonadota</taxon>
        <taxon>Gammaproteobacteria</taxon>
        <taxon>Oceanospirillales</taxon>
        <taxon>Oceanospirillaceae</taxon>
        <taxon>Marinomonas</taxon>
    </lineage>
</organism>
<comment type="caution">
    <text evidence="1">The sequence shown here is derived from an EMBL/GenBank/DDBJ whole genome shotgun (WGS) entry which is preliminary data.</text>
</comment>
<reference evidence="1 2" key="1">
    <citation type="submission" date="2018-06" db="EMBL/GenBank/DDBJ databases">
        <title>Genomic Encyclopedia of Type Strains, Phase III (KMG-III): the genomes of soil and plant-associated and newly described type strains.</title>
        <authorList>
            <person name="Whitman W."/>
        </authorList>
    </citation>
    <scope>NUCLEOTIDE SEQUENCE [LARGE SCALE GENOMIC DNA]</scope>
    <source>
        <strain evidence="1 2">CECT 7732</strain>
    </source>
</reference>
<sequence length="165" mass="18883">MVQLADIERVAPGVESLSIEEHEALQRFTLLWTLFEAQMLGSNASVKKISEKVESIDPEIINGGWFTEHLDYFSNRYIDGGNTNHRFDNLHLRNNDNLDLVCAVLTGENVVPAYQLIGCLIIVYRFRNNFFHGIKWAYGLQDQLENFSHSASLLRKFLEKVPNGI</sequence>
<keyword evidence="2" id="KW-1185">Reference proteome</keyword>
<dbReference type="Proteomes" id="UP000252086">
    <property type="component" value="Unassembled WGS sequence"/>
</dbReference>
<evidence type="ECO:0000313" key="1">
    <source>
        <dbReference type="EMBL" id="RBO81864.1"/>
    </source>
</evidence>
<protein>
    <submittedName>
        <fullName evidence="1">Uncharacterized protein</fullName>
    </submittedName>
</protein>
<proteinExistence type="predicted"/>
<dbReference type="AlphaFoldDB" id="A0A366CX67"/>